<evidence type="ECO:0000313" key="1">
    <source>
        <dbReference type="EMBL" id="KAH8000270.1"/>
    </source>
</evidence>
<reference evidence="1" key="1">
    <citation type="submission" date="2021-08" db="EMBL/GenBank/DDBJ databases">
        <title>The first chromosome-level gecko genome reveals the dynamic sex chromosomes of Neotropical dwarf geckos (Sphaerodactylidae: Sphaerodactylus).</title>
        <authorList>
            <person name="Pinto B.J."/>
            <person name="Keating S.E."/>
            <person name="Gamble T."/>
        </authorList>
    </citation>
    <scope>NUCLEOTIDE SEQUENCE</scope>
    <source>
        <strain evidence="1">TG3544</strain>
    </source>
</reference>
<proteinExistence type="predicted"/>
<gene>
    <name evidence="1" type="ORF">K3G42_023787</name>
</gene>
<name>A0ACB8F5C5_9SAUR</name>
<dbReference type="EMBL" id="CM037618">
    <property type="protein sequence ID" value="KAH8000270.1"/>
    <property type="molecule type" value="Genomic_DNA"/>
</dbReference>
<organism evidence="1 2">
    <name type="scientific">Sphaerodactylus townsendi</name>
    <dbReference type="NCBI Taxonomy" id="933632"/>
    <lineage>
        <taxon>Eukaryota</taxon>
        <taxon>Metazoa</taxon>
        <taxon>Chordata</taxon>
        <taxon>Craniata</taxon>
        <taxon>Vertebrata</taxon>
        <taxon>Euteleostomi</taxon>
        <taxon>Lepidosauria</taxon>
        <taxon>Squamata</taxon>
        <taxon>Bifurcata</taxon>
        <taxon>Gekkota</taxon>
        <taxon>Sphaerodactylidae</taxon>
        <taxon>Sphaerodactylus</taxon>
    </lineage>
</organism>
<keyword evidence="2" id="KW-1185">Reference proteome</keyword>
<sequence length="496" mass="55259">MEPSGQRGPASSRLGSRPPSLPQPPPDAPFSWARLFSQLVQRFLPGPSSPDFLLKAEAHAVDPQPALPAWGAAGLAPLVLQPRFGLLSSSSFVFGGVDGTQLPGLSLNASWQELSDHQHVRSKLHDILRQVHLQGSQAGLDLPDPDYGYHSLEEEQQRETRLQKEHEGVSVGCCQPDPGNTRGSPAAGGPCEEAGVEARSSFGEDSDFEPDLLPVEDRPACANKLIDYILGGACSGEESEGEDDWDGDKEDDDGFDSEGSLSESDTASQEEESVLLWDSFGSLDPYNPQNFTAVIQTAGYEAKKEPPAEPNKTEDVEDSSSWTESSGEEDDWESGCLDEPENLKLWNSFCNLEDPYNPFNFKAQFQTAEKKSKHVLKEPTGMCLDLSHHSVYLSHQVHVLDNHEPEIKEIVKHGILSREKCKKKKKVTFLEEVTEYYVSNEEDRKGPWEEIARDGCRFHKRIQETEDAIGYCLTLEHRQRIMQTLQEMCYRKLDVF</sequence>
<comment type="caution">
    <text evidence="1">The sequence shown here is derived from an EMBL/GenBank/DDBJ whole genome shotgun (WGS) entry which is preliminary data.</text>
</comment>
<accession>A0ACB8F5C5</accession>
<protein>
    <submittedName>
        <fullName evidence="1">Uncharacterized protein</fullName>
    </submittedName>
</protein>
<dbReference type="Proteomes" id="UP000827872">
    <property type="component" value="Linkage Group LG05"/>
</dbReference>
<evidence type="ECO:0000313" key="2">
    <source>
        <dbReference type="Proteomes" id="UP000827872"/>
    </source>
</evidence>